<dbReference type="EMBL" id="RZNH01000009">
    <property type="protein sequence ID" value="NOU59669.1"/>
    <property type="molecule type" value="Genomic_DNA"/>
</dbReference>
<sequence>MNVCKGILLGLVLLACSQEGSIANDHKPNGDENSQKLLRTMQSDQRVTSYQYNRDSTLHSIRVEWNGELRSESVMVYDNGKLSEIIWRDGYNQSPTKRVFEYKGDLLVKESMLADGEILNMCEYFYDENNQMVREIQKREWNNEATKKKIVIDVHRPAGKNEIQLSFNGIPSFKFTYDENMHPLAKIKGYSIIRKTSFYGIANNILTYTKIAKKGKDLTEKSELTYDSSGNILLELTKTGENERLICKEIYNYR</sequence>
<dbReference type="Gene3D" id="3.90.930.1">
    <property type="match status" value="1"/>
</dbReference>
<accession>A0ABX1WU90</accession>
<protein>
    <recommendedName>
        <fullName evidence="3">DUF4595 domain-containing protein</fullName>
    </recommendedName>
</protein>
<organism evidence="1 2">
    <name type="scientific">Marinifilum caeruleilacunae</name>
    <dbReference type="NCBI Taxonomy" id="2499076"/>
    <lineage>
        <taxon>Bacteria</taxon>
        <taxon>Pseudomonadati</taxon>
        <taxon>Bacteroidota</taxon>
        <taxon>Bacteroidia</taxon>
        <taxon>Marinilabiliales</taxon>
        <taxon>Marinifilaceae</taxon>
    </lineage>
</organism>
<dbReference type="RefSeq" id="WP_171594942.1">
    <property type="nucleotide sequence ID" value="NZ_RZNH01000009.1"/>
</dbReference>
<comment type="caution">
    <text evidence="1">The sequence shown here is derived from an EMBL/GenBank/DDBJ whole genome shotgun (WGS) entry which is preliminary data.</text>
</comment>
<evidence type="ECO:0000313" key="2">
    <source>
        <dbReference type="Proteomes" id="UP000732105"/>
    </source>
</evidence>
<gene>
    <name evidence="1" type="ORF">ELS83_07545</name>
</gene>
<name>A0ABX1WU90_9BACT</name>
<keyword evidence="2" id="KW-1185">Reference proteome</keyword>
<dbReference type="Proteomes" id="UP000732105">
    <property type="component" value="Unassembled WGS sequence"/>
</dbReference>
<proteinExistence type="predicted"/>
<evidence type="ECO:0008006" key="3">
    <source>
        <dbReference type="Google" id="ProtNLM"/>
    </source>
</evidence>
<evidence type="ECO:0000313" key="1">
    <source>
        <dbReference type="EMBL" id="NOU59669.1"/>
    </source>
</evidence>
<dbReference type="PROSITE" id="PS51257">
    <property type="entry name" value="PROKAR_LIPOPROTEIN"/>
    <property type="match status" value="1"/>
</dbReference>
<reference evidence="1 2" key="1">
    <citation type="submission" date="2018-12" db="EMBL/GenBank/DDBJ databases">
        <title>Marinifilum JC070 sp. nov., a marine bacterium isolated from Yongle Blue Hole in the South China Sea.</title>
        <authorList>
            <person name="Fu T."/>
        </authorList>
    </citation>
    <scope>NUCLEOTIDE SEQUENCE [LARGE SCALE GENOMIC DNA]</scope>
    <source>
        <strain evidence="1 2">JC070</strain>
    </source>
</reference>